<dbReference type="Gene3D" id="3.90.580.10">
    <property type="entry name" value="Zinc finger, CHC2-type domain"/>
    <property type="match status" value="1"/>
</dbReference>
<evidence type="ECO:0000256" key="5">
    <source>
        <dbReference type="ARBA" id="ARBA00022705"/>
    </source>
</evidence>
<evidence type="ECO:0000256" key="9">
    <source>
        <dbReference type="ARBA" id="ARBA00022842"/>
    </source>
</evidence>
<dbReference type="InterPro" id="IPR006171">
    <property type="entry name" value="TOPRIM_dom"/>
</dbReference>
<evidence type="ECO:0000256" key="6">
    <source>
        <dbReference type="ARBA" id="ARBA00022723"/>
    </source>
</evidence>
<keyword evidence="4 12" id="KW-0548">Nucleotidyltransferase</keyword>
<dbReference type="SUPFAM" id="SSF56731">
    <property type="entry name" value="DNA primase core"/>
    <property type="match status" value="1"/>
</dbReference>
<dbReference type="CDD" id="cd03364">
    <property type="entry name" value="TOPRIM_DnaG_primases"/>
    <property type="match status" value="1"/>
</dbReference>
<protein>
    <recommendedName>
        <fullName evidence="12">DNA primase</fullName>
        <ecNumber evidence="12">2.7.7.101</ecNumber>
    </recommendedName>
</protein>
<keyword evidence="5 12" id="KW-0235">DNA replication</keyword>
<feature type="domain" description="Toprim" evidence="13">
    <location>
        <begin position="260"/>
        <end position="344"/>
    </location>
</feature>
<reference evidence="14" key="1">
    <citation type="submission" date="2020-12" db="EMBL/GenBank/DDBJ databases">
        <title>Bacterial taxonomy.</title>
        <authorList>
            <person name="Pan X."/>
        </authorList>
    </citation>
    <scope>NUCLEOTIDE SEQUENCE</scope>
    <source>
        <strain evidence="14">B2012</strain>
    </source>
</reference>
<dbReference type="SMART" id="SM00400">
    <property type="entry name" value="ZnF_CHCC"/>
    <property type="match status" value="1"/>
</dbReference>
<dbReference type="HAMAP" id="MF_00974">
    <property type="entry name" value="DNA_primase_DnaG"/>
    <property type="match status" value="1"/>
</dbReference>
<dbReference type="InterPro" id="IPR002694">
    <property type="entry name" value="Znf_CHC2"/>
</dbReference>
<dbReference type="InterPro" id="IPR036977">
    <property type="entry name" value="DNA_primase_Znf_CHC2"/>
</dbReference>
<comment type="subunit">
    <text evidence="12">Monomer. Interacts with DnaB.</text>
</comment>
<evidence type="ECO:0000256" key="8">
    <source>
        <dbReference type="ARBA" id="ARBA00022833"/>
    </source>
</evidence>
<evidence type="ECO:0000256" key="12">
    <source>
        <dbReference type="HAMAP-Rule" id="MF_00974"/>
    </source>
</evidence>
<dbReference type="GO" id="GO:0008270">
    <property type="term" value="F:zinc ion binding"/>
    <property type="evidence" value="ECO:0007669"/>
    <property type="project" value="UniProtKB-UniRule"/>
</dbReference>
<keyword evidence="7 12" id="KW-0863">Zinc-finger</keyword>
<dbReference type="GO" id="GO:1990077">
    <property type="term" value="C:primosome complex"/>
    <property type="evidence" value="ECO:0007669"/>
    <property type="project" value="UniProtKB-KW"/>
</dbReference>
<dbReference type="NCBIfam" id="TIGR01391">
    <property type="entry name" value="dnaG"/>
    <property type="match status" value="1"/>
</dbReference>
<comment type="domain">
    <text evidence="12">Contains an N-terminal zinc-binding domain, a central core domain that contains the primase activity, and a C-terminal DnaB-binding domain.</text>
</comment>
<dbReference type="GO" id="GO:0003899">
    <property type="term" value="F:DNA-directed RNA polymerase activity"/>
    <property type="evidence" value="ECO:0007669"/>
    <property type="project" value="UniProtKB-UniRule"/>
</dbReference>
<keyword evidence="15" id="KW-1185">Reference proteome</keyword>
<dbReference type="SMART" id="SM00493">
    <property type="entry name" value="TOPRIM"/>
    <property type="match status" value="1"/>
</dbReference>
<keyword evidence="8 12" id="KW-0862">Zinc</keyword>
<keyword evidence="10 12" id="KW-0238">DNA-binding</keyword>
<sequence>MRFSPEFLASLREQVPLSQIVGRAVSWDKRKSQPGRGDLWACCPFHQEKTPSFHVDDRKGYYHCFGCHESGDHISFLTNHDGMDFVDAVKELANLAGVPLPEPDRPEPAAFRERRSERSALEAAAALYESTLWGTGGRAARDYATGRGFSEETLKTFGFGLAPNTQGFLVRHLAREGVAERELERAGLAVRRDGGPLRDRFRGRLMVPIHDPRGRIVGFGGRTLDGRDPKYLNSPETPLFDKSTLLFNAHRARGPAHRSGRLFVVEGYLDAVAVAAAGVDEVVASLGTALTEAQIKLAWTLADEPILCFDGDNAGRSAAHRAIDRIIPLLSGGHSFHFLALPEGQDPDDLIQSGGRAAFDALAERAVPLVDAVFEREADKGADTPERLAALESRLDAIAGQIGDERVSRLYHRAFRDRLFALRRAQSRPAKREERGRATLAAPPLPAPATLDRALLDLERITLGLLILRPSFIERFGERLGEGIFVSDAHAGFLSLVMETYAQALPETPEDLTEALPPHARMCLSEVWGEGRHAVGPRLLERFSILTCEPGDDFLARCMTLFLNRLSLRAEVAELANEPSRLAGSGADGESRLLSLSAAVHAHTTAVQDAERALADEAAAIRRTRALAGTVSPSKSLL</sequence>
<evidence type="ECO:0000256" key="7">
    <source>
        <dbReference type="ARBA" id="ARBA00022771"/>
    </source>
</evidence>
<evidence type="ECO:0000256" key="10">
    <source>
        <dbReference type="ARBA" id="ARBA00023125"/>
    </source>
</evidence>
<dbReference type="InterPro" id="IPR030846">
    <property type="entry name" value="DnaG_bac"/>
</dbReference>
<dbReference type="GO" id="GO:0005737">
    <property type="term" value="C:cytoplasm"/>
    <property type="evidence" value="ECO:0007669"/>
    <property type="project" value="TreeGrafter"/>
</dbReference>
<dbReference type="InterPro" id="IPR050219">
    <property type="entry name" value="DnaG_primase"/>
</dbReference>
<dbReference type="PANTHER" id="PTHR30313">
    <property type="entry name" value="DNA PRIMASE"/>
    <property type="match status" value="1"/>
</dbReference>
<keyword evidence="2 12" id="KW-0639">Primosome</keyword>
<comment type="cofactor">
    <cofactor evidence="12">
        <name>Zn(2+)</name>
        <dbReference type="ChEBI" id="CHEBI:29105"/>
    </cofactor>
    <text evidence="12">Binds 1 zinc ion per monomer.</text>
</comment>
<keyword evidence="1 12" id="KW-0240">DNA-directed RNA polymerase</keyword>
<keyword evidence="9" id="KW-0460">Magnesium</keyword>
<feature type="zinc finger region" description="CHC2-type" evidence="12">
    <location>
        <begin position="43"/>
        <end position="67"/>
    </location>
</feature>
<evidence type="ECO:0000256" key="3">
    <source>
        <dbReference type="ARBA" id="ARBA00022679"/>
    </source>
</evidence>
<dbReference type="AlphaFoldDB" id="A0A934ILT6"/>
<dbReference type="InterPro" id="IPR034151">
    <property type="entry name" value="TOPRIM_DnaG_bac"/>
</dbReference>
<dbReference type="Gene3D" id="3.90.980.10">
    <property type="entry name" value="DNA primase, catalytic core, N-terminal domain"/>
    <property type="match status" value="1"/>
</dbReference>
<dbReference type="FunFam" id="3.40.1360.10:FF:000002">
    <property type="entry name" value="DNA primase"/>
    <property type="match status" value="1"/>
</dbReference>
<evidence type="ECO:0000313" key="15">
    <source>
        <dbReference type="Proteomes" id="UP000609531"/>
    </source>
</evidence>
<proteinExistence type="inferred from homology"/>
<comment type="caution">
    <text evidence="14">The sequence shown here is derived from an EMBL/GenBank/DDBJ whole genome shotgun (WGS) entry which is preliminary data.</text>
</comment>
<evidence type="ECO:0000256" key="4">
    <source>
        <dbReference type="ARBA" id="ARBA00022695"/>
    </source>
</evidence>
<dbReference type="InterPro" id="IPR037068">
    <property type="entry name" value="DNA_primase_core_N_sf"/>
</dbReference>
<dbReference type="Proteomes" id="UP000609531">
    <property type="component" value="Unassembled WGS sequence"/>
</dbReference>
<keyword evidence="6 12" id="KW-0479">Metal-binding</keyword>
<evidence type="ECO:0000256" key="1">
    <source>
        <dbReference type="ARBA" id="ARBA00022478"/>
    </source>
</evidence>
<name>A0A934ILT6_9HYPH</name>
<dbReference type="EMBL" id="JAEKJA010000003">
    <property type="protein sequence ID" value="MBJ3774995.1"/>
    <property type="molecule type" value="Genomic_DNA"/>
</dbReference>
<dbReference type="Pfam" id="PF08275">
    <property type="entry name" value="DNAG_N"/>
    <property type="match status" value="1"/>
</dbReference>
<evidence type="ECO:0000256" key="11">
    <source>
        <dbReference type="ARBA" id="ARBA00023163"/>
    </source>
</evidence>
<dbReference type="RefSeq" id="WP_198880892.1">
    <property type="nucleotide sequence ID" value="NZ_JAEKJA010000003.1"/>
</dbReference>
<evidence type="ECO:0000256" key="2">
    <source>
        <dbReference type="ARBA" id="ARBA00022515"/>
    </source>
</evidence>
<dbReference type="Gene3D" id="3.40.1360.10">
    <property type="match status" value="1"/>
</dbReference>
<organism evidence="14 15">
    <name type="scientific">Acuticoccus mangrovi</name>
    <dbReference type="NCBI Taxonomy" id="2796142"/>
    <lineage>
        <taxon>Bacteria</taxon>
        <taxon>Pseudomonadati</taxon>
        <taxon>Pseudomonadota</taxon>
        <taxon>Alphaproteobacteria</taxon>
        <taxon>Hyphomicrobiales</taxon>
        <taxon>Amorphaceae</taxon>
        <taxon>Acuticoccus</taxon>
    </lineage>
</organism>
<dbReference type="SUPFAM" id="SSF57783">
    <property type="entry name" value="Zinc beta-ribbon"/>
    <property type="match status" value="1"/>
</dbReference>
<keyword evidence="3 12" id="KW-0808">Transferase</keyword>
<evidence type="ECO:0000313" key="14">
    <source>
        <dbReference type="EMBL" id="MBJ3774995.1"/>
    </source>
</evidence>
<dbReference type="PANTHER" id="PTHR30313:SF2">
    <property type="entry name" value="DNA PRIMASE"/>
    <property type="match status" value="1"/>
</dbReference>
<dbReference type="Pfam" id="PF13155">
    <property type="entry name" value="Toprim_2"/>
    <property type="match status" value="1"/>
</dbReference>
<dbReference type="InterPro" id="IPR013264">
    <property type="entry name" value="DNAG_N"/>
</dbReference>
<dbReference type="Pfam" id="PF01807">
    <property type="entry name" value="Zn_ribbon_DnaG"/>
    <property type="match status" value="1"/>
</dbReference>
<comment type="function">
    <text evidence="12">RNA polymerase that catalyzes the synthesis of short RNA molecules used as primers for DNA polymerase during DNA replication.</text>
</comment>
<gene>
    <name evidence="12 14" type="primary">dnaG</name>
    <name evidence="14" type="ORF">JCR33_04805</name>
</gene>
<accession>A0A934ILT6</accession>
<dbReference type="PROSITE" id="PS50880">
    <property type="entry name" value="TOPRIM"/>
    <property type="match status" value="1"/>
</dbReference>
<keyword evidence="11 12" id="KW-0804">Transcription</keyword>
<dbReference type="GO" id="GO:0006269">
    <property type="term" value="P:DNA replication, synthesis of primer"/>
    <property type="evidence" value="ECO:0007669"/>
    <property type="project" value="UniProtKB-UniRule"/>
</dbReference>
<dbReference type="InterPro" id="IPR006295">
    <property type="entry name" value="DNA_primase_DnaG"/>
</dbReference>
<comment type="similarity">
    <text evidence="12">Belongs to the DnaG primase family.</text>
</comment>
<dbReference type="EC" id="2.7.7.101" evidence="12"/>
<comment type="catalytic activity">
    <reaction evidence="12">
        <text>ssDNA + n NTP = ssDNA/pppN(pN)n-1 hybrid + (n-1) diphosphate.</text>
        <dbReference type="EC" id="2.7.7.101"/>
    </reaction>
</comment>
<evidence type="ECO:0000259" key="13">
    <source>
        <dbReference type="PROSITE" id="PS50880"/>
    </source>
</evidence>
<dbReference type="GO" id="GO:0000428">
    <property type="term" value="C:DNA-directed RNA polymerase complex"/>
    <property type="evidence" value="ECO:0007669"/>
    <property type="project" value="UniProtKB-KW"/>
</dbReference>
<dbReference type="GO" id="GO:0003677">
    <property type="term" value="F:DNA binding"/>
    <property type="evidence" value="ECO:0007669"/>
    <property type="project" value="UniProtKB-KW"/>
</dbReference>